<comment type="caution">
    <text evidence="1">The sequence shown here is derived from an EMBL/GenBank/DDBJ whole genome shotgun (WGS) entry which is preliminary data.</text>
</comment>
<reference evidence="1 2" key="1">
    <citation type="submission" date="2024-06" db="EMBL/GenBank/DDBJ databases">
        <title>A chromosome level genome sequence of Diviner's sage (Salvia divinorum).</title>
        <authorList>
            <person name="Ford S.A."/>
            <person name="Ro D.-K."/>
            <person name="Ness R.W."/>
            <person name="Phillips M.A."/>
        </authorList>
    </citation>
    <scope>NUCLEOTIDE SEQUENCE [LARGE SCALE GENOMIC DNA]</scope>
    <source>
        <strain evidence="1">SAF-2024a</strain>
        <tissue evidence="1">Leaf</tissue>
    </source>
</reference>
<name>A0ABD1HVQ4_SALDI</name>
<dbReference type="AlphaFoldDB" id="A0ABD1HVQ4"/>
<protein>
    <submittedName>
        <fullName evidence="1">Uncharacterized protein</fullName>
    </submittedName>
</protein>
<proteinExistence type="predicted"/>
<sequence length="92" mass="9645">MMEHRAASSSRSSSLLFASPPTSVTSLWCHHRSQVWTVAAGVGGEDAGHLPILVVVADTVVDPVGGPSSRGCPGLTRLMGRGLGLRKELERP</sequence>
<accession>A0ABD1HVQ4</accession>
<evidence type="ECO:0000313" key="1">
    <source>
        <dbReference type="EMBL" id="KAL1559314.1"/>
    </source>
</evidence>
<dbReference type="Proteomes" id="UP001567538">
    <property type="component" value="Unassembled WGS sequence"/>
</dbReference>
<evidence type="ECO:0000313" key="2">
    <source>
        <dbReference type="Proteomes" id="UP001567538"/>
    </source>
</evidence>
<dbReference type="EMBL" id="JBEAFC010000004">
    <property type="protein sequence ID" value="KAL1559314.1"/>
    <property type="molecule type" value="Genomic_DNA"/>
</dbReference>
<keyword evidence="2" id="KW-1185">Reference proteome</keyword>
<organism evidence="1 2">
    <name type="scientific">Salvia divinorum</name>
    <name type="common">Maria pastora</name>
    <name type="synonym">Diviner's sage</name>
    <dbReference type="NCBI Taxonomy" id="28513"/>
    <lineage>
        <taxon>Eukaryota</taxon>
        <taxon>Viridiplantae</taxon>
        <taxon>Streptophyta</taxon>
        <taxon>Embryophyta</taxon>
        <taxon>Tracheophyta</taxon>
        <taxon>Spermatophyta</taxon>
        <taxon>Magnoliopsida</taxon>
        <taxon>eudicotyledons</taxon>
        <taxon>Gunneridae</taxon>
        <taxon>Pentapetalae</taxon>
        <taxon>asterids</taxon>
        <taxon>lamiids</taxon>
        <taxon>Lamiales</taxon>
        <taxon>Lamiaceae</taxon>
        <taxon>Nepetoideae</taxon>
        <taxon>Mentheae</taxon>
        <taxon>Salviinae</taxon>
        <taxon>Salvia</taxon>
        <taxon>Salvia subgen. Calosphace</taxon>
    </lineage>
</organism>
<gene>
    <name evidence="1" type="ORF">AAHA92_09669</name>
</gene>